<dbReference type="Proteomes" id="UP001253851">
    <property type="component" value="Unassembled WGS sequence"/>
</dbReference>
<evidence type="ECO:0000313" key="3">
    <source>
        <dbReference type="Proteomes" id="UP001253851"/>
    </source>
</evidence>
<dbReference type="EMBL" id="JARQDZ010000003">
    <property type="protein sequence ID" value="MDT2982763.1"/>
    <property type="molecule type" value="Genomic_DNA"/>
</dbReference>
<gene>
    <name evidence="2" type="ORF">P7I34_08825</name>
</gene>
<evidence type="ECO:0008006" key="4">
    <source>
        <dbReference type="Google" id="ProtNLM"/>
    </source>
</evidence>
<comment type="caution">
    <text evidence="2">The sequence shown here is derived from an EMBL/GenBank/DDBJ whole genome shotgun (WGS) entry which is preliminary data.</text>
</comment>
<proteinExistence type="predicted"/>
<keyword evidence="1" id="KW-0812">Transmembrane</keyword>
<name>A0ABD5FKY8_ENTCA</name>
<organism evidence="2 3">
    <name type="scientific">Enterococcus casseliflavus</name>
    <name type="common">Enterococcus flavescens</name>
    <dbReference type="NCBI Taxonomy" id="37734"/>
    <lineage>
        <taxon>Bacteria</taxon>
        <taxon>Bacillati</taxon>
        <taxon>Bacillota</taxon>
        <taxon>Bacilli</taxon>
        <taxon>Lactobacillales</taxon>
        <taxon>Enterococcaceae</taxon>
        <taxon>Enterococcus</taxon>
    </lineage>
</organism>
<dbReference type="RefSeq" id="WP_156137041.1">
    <property type="nucleotide sequence ID" value="NZ_JARQDZ010000003.1"/>
</dbReference>
<keyword evidence="1" id="KW-0472">Membrane</keyword>
<keyword evidence="1" id="KW-1133">Transmembrane helix</keyword>
<accession>A0ABD5FKY8</accession>
<reference evidence="2 3" key="1">
    <citation type="submission" date="2023-03" db="EMBL/GenBank/DDBJ databases">
        <authorList>
            <person name="Shen W."/>
            <person name="Cai J."/>
        </authorList>
    </citation>
    <scope>NUCLEOTIDE SEQUENCE [LARGE SCALE GENOMIC DNA]</scope>
    <source>
        <strain evidence="2 3">B516</strain>
    </source>
</reference>
<sequence length="48" mass="5521">MNHFIALMFLVALPGIGVITFLVLNLISDFVGEFFRKYKTKKSEKSQK</sequence>
<feature type="transmembrane region" description="Helical" evidence="1">
    <location>
        <begin position="6"/>
        <end position="27"/>
    </location>
</feature>
<protein>
    <recommendedName>
        <fullName evidence="4">Type I toxin-antitoxin system Fst family toxin</fullName>
    </recommendedName>
</protein>
<dbReference type="AlphaFoldDB" id="A0ABD5FKY8"/>
<evidence type="ECO:0000313" key="2">
    <source>
        <dbReference type="EMBL" id="MDT2982763.1"/>
    </source>
</evidence>
<evidence type="ECO:0000256" key="1">
    <source>
        <dbReference type="SAM" id="Phobius"/>
    </source>
</evidence>